<feature type="region of interest" description="Disordered" evidence="1">
    <location>
        <begin position="97"/>
        <end position="160"/>
    </location>
</feature>
<evidence type="ECO:0000313" key="2">
    <source>
        <dbReference type="EMBL" id="PIO65872.1"/>
    </source>
</evidence>
<keyword evidence="3" id="KW-1185">Reference proteome</keyword>
<name>A0A2G9U849_TELCI</name>
<protein>
    <submittedName>
        <fullName evidence="2">Uncharacterized protein</fullName>
    </submittedName>
</protein>
<dbReference type="Proteomes" id="UP000230423">
    <property type="component" value="Unassembled WGS sequence"/>
</dbReference>
<evidence type="ECO:0000256" key="1">
    <source>
        <dbReference type="SAM" id="MobiDB-lite"/>
    </source>
</evidence>
<sequence>YNVDDGRVVAGPPLSTRSATQKSYNNEVQTGLKAAEMARDVNGAFSPGTTYERTVVVVAEISYVPAMRILKVAGGDVIGSRALPMMISELASKTSQLFGESNQEENNRREQSGSAMLTLEEPSDRQLGDYKKSVSKPGVITNSNGAPIGDKTNIMTVGPR</sequence>
<feature type="non-terminal residue" evidence="2">
    <location>
        <position position="1"/>
    </location>
</feature>
<dbReference type="Gene3D" id="4.10.91.20">
    <property type="match status" value="1"/>
</dbReference>
<reference evidence="2 3" key="1">
    <citation type="submission" date="2015-09" db="EMBL/GenBank/DDBJ databases">
        <title>Draft genome of the parasitic nematode Teladorsagia circumcincta isolate WARC Sus (inbred).</title>
        <authorList>
            <person name="Mitreva M."/>
        </authorList>
    </citation>
    <scope>NUCLEOTIDE SEQUENCE [LARGE SCALE GENOMIC DNA]</scope>
    <source>
        <strain evidence="2 3">S</strain>
    </source>
</reference>
<dbReference type="AlphaFoldDB" id="A0A2G9U849"/>
<organism evidence="2 3">
    <name type="scientific">Teladorsagia circumcincta</name>
    <name type="common">Brown stomach worm</name>
    <name type="synonym">Ostertagia circumcincta</name>
    <dbReference type="NCBI Taxonomy" id="45464"/>
    <lineage>
        <taxon>Eukaryota</taxon>
        <taxon>Metazoa</taxon>
        <taxon>Ecdysozoa</taxon>
        <taxon>Nematoda</taxon>
        <taxon>Chromadorea</taxon>
        <taxon>Rhabditida</taxon>
        <taxon>Rhabditina</taxon>
        <taxon>Rhabditomorpha</taxon>
        <taxon>Strongyloidea</taxon>
        <taxon>Trichostrongylidae</taxon>
        <taxon>Teladorsagia</taxon>
    </lineage>
</organism>
<proteinExistence type="predicted"/>
<gene>
    <name evidence="2" type="ORF">TELCIR_12437</name>
</gene>
<feature type="compositionally biased region" description="Basic and acidic residues" evidence="1">
    <location>
        <begin position="122"/>
        <end position="132"/>
    </location>
</feature>
<accession>A0A2G9U849</accession>
<dbReference type="EMBL" id="KZ348656">
    <property type="protein sequence ID" value="PIO65872.1"/>
    <property type="molecule type" value="Genomic_DNA"/>
</dbReference>
<evidence type="ECO:0000313" key="3">
    <source>
        <dbReference type="Proteomes" id="UP000230423"/>
    </source>
</evidence>